<protein>
    <submittedName>
        <fullName evidence="2">Uncharacterized protein</fullName>
    </submittedName>
</protein>
<dbReference type="AlphaFoldDB" id="A2YRY2"/>
<dbReference type="Gramene" id="BGIOSGA028108-TA">
    <property type="protein sequence ID" value="BGIOSGA028108-PA"/>
    <property type="gene ID" value="BGIOSGA028108"/>
</dbReference>
<keyword evidence="3" id="KW-1185">Reference proteome</keyword>
<feature type="compositionally biased region" description="Basic and acidic residues" evidence="1">
    <location>
        <begin position="82"/>
        <end position="131"/>
    </location>
</feature>
<dbReference type="HOGENOM" id="CLU_1848411_0_0_1"/>
<evidence type="ECO:0000313" key="3">
    <source>
        <dbReference type="Proteomes" id="UP000007015"/>
    </source>
</evidence>
<dbReference type="EMBL" id="CM000133">
    <property type="protein sequence ID" value="EAZ05843.1"/>
    <property type="molecule type" value="Genomic_DNA"/>
</dbReference>
<dbReference type="Proteomes" id="UP000007015">
    <property type="component" value="Chromosome 8"/>
</dbReference>
<evidence type="ECO:0000256" key="1">
    <source>
        <dbReference type="SAM" id="MobiDB-lite"/>
    </source>
</evidence>
<feature type="compositionally biased region" description="Polar residues" evidence="1">
    <location>
        <begin position="57"/>
        <end position="66"/>
    </location>
</feature>
<name>A2YRY2_ORYSI</name>
<accession>A2YRY2</accession>
<sequence length="139" mass="15422">MWPGRGTVCDQEGSWCTATRRSPRCGCQVVEGRGLEARCPAVIVAVTVIVVVADAARSTSFTTMEDPSSRRPDLTLSSRRLASGEEEKTARSHRGEEEAAPRCRREEETVRRRWEAGEEGEEARGRHEENSRAIGTRPP</sequence>
<evidence type="ECO:0000313" key="2">
    <source>
        <dbReference type="EMBL" id="EAZ05843.1"/>
    </source>
</evidence>
<organism evidence="2 3">
    <name type="scientific">Oryza sativa subsp. indica</name>
    <name type="common">Rice</name>
    <dbReference type="NCBI Taxonomy" id="39946"/>
    <lineage>
        <taxon>Eukaryota</taxon>
        <taxon>Viridiplantae</taxon>
        <taxon>Streptophyta</taxon>
        <taxon>Embryophyta</taxon>
        <taxon>Tracheophyta</taxon>
        <taxon>Spermatophyta</taxon>
        <taxon>Magnoliopsida</taxon>
        <taxon>Liliopsida</taxon>
        <taxon>Poales</taxon>
        <taxon>Poaceae</taxon>
        <taxon>BOP clade</taxon>
        <taxon>Oryzoideae</taxon>
        <taxon>Oryzeae</taxon>
        <taxon>Oryzinae</taxon>
        <taxon>Oryza</taxon>
        <taxon>Oryza sativa</taxon>
    </lineage>
</organism>
<proteinExistence type="predicted"/>
<reference evidence="2 3" key="1">
    <citation type="journal article" date="2005" name="PLoS Biol.">
        <title>The genomes of Oryza sativa: a history of duplications.</title>
        <authorList>
            <person name="Yu J."/>
            <person name="Wang J."/>
            <person name="Lin W."/>
            <person name="Li S."/>
            <person name="Li H."/>
            <person name="Zhou J."/>
            <person name="Ni P."/>
            <person name="Dong W."/>
            <person name="Hu S."/>
            <person name="Zeng C."/>
            <person name="Zhang J."/>
            <person name="Zhang Y."/>
            <person name="Li R."/>
            <person name="Xu Z."/>
            <person name="Li S."/>
            <person name="Li X."/>
            <person name="Zheng H."/>
            <person name="Cong L."/>
            <person name="Lin L."/>
            <person name="Yin J."/>
            <person name="Geng J."/>
            <person name="Li G."/>
            <person name="Shi J."/>
            <person name="Liu J."/>
            <person name="Lv H."/>
            <person name="Li J."/>
            <person name="Wang J."/>
            <person name="Deng Y."/>
            <person name="Ran L."/>
            <person name="Shi X."/>
            <person name="Wang X."/>
            <person name="Wu Q."/>
            <person name="Li C."/>
            <person name="Ren X."/>
            <person name="Wang J."/>
            <person name="Wang X."/>
            <person name="Li D."/>
            <person name="Liu D."/>
            <person name="Zhang X."/>
            <person name="Ji Z."/>
            <person name="Zhao W."/>
            <person name="Sun Y."/>
            <person name="Zhang Z."/>
            <person name="Bao J."/>
            <person name="Han Y."/>
            <person name="Dong L."/>
            <person name="Ji J."/>
            <person name="Chen P."/>
            <person name="Wu S."/>
            <person name="Liu J."/>
            <person name="Xiao Y."/>
            <person name="Bu D."/>
            <person name="Tan J."/>
            <person name="Yang L."/>
            <person name="Ye C."/>
            <person name="Zhang J."/>
            <person name="Xu J."/>
            <person name="Zhou Y."/>
            <person name="Yu Y."/>
            <person name="Zhang B."/>
            <person name="Zhuang S."/>
            <person name="Wei H."/>
            <person name="Liu B."/>
            <person name="Lei M."/>
            <person name="Yu H."/>
            <person name="Li Y."/>
            <person name="Xu H."/>
            <person name="Wei S."/>
            <person name="He X."/>
            <person name="Fang L."/>
            <person name="Zhang Z."/>
            <person name="Zhang Y."/>
            <person name="Huang X."/>
            <person name="Su Z."/>
            <person name="Tong W."/>
            <person name="Li J."/>
            <person name="Tong Z."/>
            <person name="Li S."/>
            <person name="Ye J."/>
            <person name="Wang L."/>
            <person name="Fang L."/>
            <person name="Lei T."/>
            <person name="Chen C."/>
            <person name="Chen H."/>
            <person name="Xu Z."/>
            <person name="Li H."/>
            <person name="Huang H."/>
            <person name="Zhang F."/>
            <person name="Xu H."/>
            <person name="Li N."/>
            <person name="Zhao C."/>
            <person name="Li S."/>
            <person name="Dong L."/>
            <person name="Huang Y."/>
            <person name="Li L."/>
            <person name="Xi Y."/>
            <person name="Qi Q."/>
            <person name="Li W."/>
            <person name="Zhang B."/>
            <person name="Hu W."/>
            <person name="Zhang Y."/>
            <person name="Tian X."/>
            <person name="Jiao Y."/>
            <person name="Liang X."/>
            <person name="Jin J."/>
            <person name="Gao L."/>
            <person name="Zheng W."/>
            <person name="Hao B."/>
            <person name="Liu S."/>
            <person name="Wang W."/>
            <person name="Yuan L."/>
            <person name="Cao M."/>
            <person name="McDermott J."/>
            <person name="Samudrala R."/>
            <person name="Wang J."/>
            <person name="Wong G.K."/>
            <person name="Yang H."/>
        </authorList>
    </citation>
    <scope>NUCLEOTIDE SEQUENCE [LARGE SCALE GENOMIC DNA]</scope>
    <source>
        <strain evidence="3">cv. 93-11</strain>
    </source>
</reference>
<feature type="region of interest" description="Disordered" evidence="1">
    <location>
        <begin position="57"/>
        <end position="139"/>
    </location>
</feature>
<gene>
    <name evidence="2" type="ORF">OsI_28080</name>
</gene>